<evidence type="ECO:0000313" key="2">
    <source>
        <dbReference type="Proteomes" id="UP000015105"/>
    </source>
</evidence>
<reference evidence="1" key="3">
    <citation type="journal article" date="2017" name="Nature">
        <title>Genome sequence of the progenitor of the wheat D genome Aegilops tauschii.</title>
        <authorList>
            <person name="Luo M.C."/>
            <person name="Gu Y.Q."/>
            <person name="Puiu D."/>
            <person name="Wang H."/>
            <person name="Twardziok S.O."/>
            <person name="Deal K.R."/>
            <person name="Huo N."/>
            <person name="Zhu T."/>
            <person name="Wang L."/>
            <person name="Wang Y."/>
            <person name="McGuire P.E."/>
            <person name="Liu S."/>
            <person name="Long H."/>
            <person name="Ramasamy R.K."/>
            <person name="Rodriguez J.C."/>
            <person name="Van S.L."/>
            <person name="Yuan L."/>
            <person name="Wang Z."/>
            <person name="Xia Z."/>
            <person name="Xiao L."/>
            <person name="Anderson O.D."/>
            <person name="Ouyang S."/>
            <person name="Liang Y."/>
            <person name="Zimin A.V."/>
            <person name="Pertea G."/>
            <person name="Qi P."/>
            <person name="Bennetzen J.L."/>
            <person name="Dai X."/>
            <person name="Dawson M.W."/>
            <person name="Muller H.G."/>
            <person name="Kugler K."/>
            <person name="Rivarola-Duarte L."/>
            <person name="Spannagl M."/>
            <person name="Mayer K.F.X."/>
            <person name="Lu F.H."/>
            <person name="Bevan M.W."/>
            <person name="Leroy P."/>
            <person name="Li P."/>
            <person name="You F.M."/>
            <person name="Sun Q."/>
            <person name="Liu Z."/>
            <person name="Lyons E."/>
            <person name="Wicker T."/>
            <person name="Salzberg S.L."/>
            <person name="Devos K.M."/>
            <person name="Dvorak J."/>
        </authorList>
    </citation>
    <scope>NUCLEOTIDE SEQUENCE [LARGE SCALE GENOMIC DNA]</scope>
    <source>
        <strain evidence="1">cv. AL8/78</strain>
    </source>
</reference>
<sequence length="41" mass="4846">MLSLGYSRKLSDLFVIVWWIHAILARKMKFKIGSKKACSYR</sequence>
<reference evidence="2" key="1">
    <citation type="journal article" date="2014" name="Science">
        <title>Ancient hybridizations among the ancestral genomes of bread wheat.</title>
        <authorList>
            <consortium name="International Wheat Genome Sequencing Consortium,"/>
            <person name="Marcussen T."/>
            <person name="Sandve S.R."/>
            <person name="Heier L."/>
            <person name="Spannagl M."/>
            <person name="Pfeifer M."/>
            <person name="Jakobsen K.S."/>
            <person name="Wulff B.B."/>
            <person name="Steuernagel B."/>
            <person name="Mayer K.F."/>
            <person name="Olsen O.A."/>
        </authorList>
    </citation>
    <scope>NUCLEOTIDE SEQUENCE [LARGE SCALE GENOMIC DNA]</scope>
    <source>
        <strain evidence="2">cv. AL8/78</strain>
    </source>
</reference>
<reference evidence="1" key="4">
    <citation type="submission" date="2019-03" db="UniProtKB">
        <authorList>
            <consortium name="EnsemblPlants"/>
        </authorList>
    </citation>
    <scope>IDENTIFICATION</scope>
</reference>
<reference evidence="1" key="5">
    <citation type="journal article" date="2021" name="G3 (Bethesda)">
        <title>Aegilops tauschii genome assembly Aet v5.0 features greater sequence contiguity and improved annotation.</title>
        <authorList>
            <person name="Wang L."/>
            <person name="Zhu T."/>
            <person name="Rodriguez J.C."/>
            <person name="Deal K.R."/>
            <person name="Dubcovsky J."/>
            <person name="McGuire P.E."/>
            <person name="Lux T."/>
            <person name="Spannagl M."/>
            <person name="Mayer K.F.X."/>
            <person name="Baldrich P."/>
            <person name="Meyers B.C."/>
            <person name="Huo N."/>
            <person name="Gu Y.Q."/>
            <person name="Zhou H."/>
            <person name="Devos K.M."/>
            <person name="Bennetzen J.L."/>
            <person name="Unver T."/>
            <person name="Budak H."/>
            <person name="Gulick P.J."/>
            <person name="Galiba G."/>
            <person name="Kalapos B."/>
            <person name="Nelson D.R."/>
            <person name="Li P."/>
            <person name="You F.M."/>
            <person name="Luo M.C."/>
            <person name="Dvorak J."/>
        </authorList>
    </citation>
    <scope>NUCLEOTIDE SEQUENCE [LARGE SCALE GENOMIC DNA]</scope>
    <source>
        <strain evidence="1">cv. AL8/78</strain>
    </source>
</reference>
<protein>
    <submittedName>
        <fullName evidence="1">Uncharacterized protein</fullName>
    </submittedName>
</protein>
<dbReference type="Gramene" id="AET4Gv20289100.25">
    <property type="protein sequence ID" value="AET4Gv20289100.25"/>
    <property type="gene ID" value="AET4Gv20289100"/>
</dbReference>
<reference evidence="2" key="2">
    <citation type="journal article" date="2017" name="Nat. Plants">
        <title>The Aegilops tauschii genome reveals multiple impacts of transposons.</title>
        <authorList>
            <person name="Zhao G."/>
            <person name="Zou C."/>
            <person name="Li K."/>
            <person name="Wang K."/>
            <person name="Li T."/>
            <person name="Gao L."/>
            <person name="Zhang X."/>
            <person name="Wang H."/>
            <person name="Yang Z."/>
            <person name="Liu X."/>
            <person name="Jiang W."/>
            <person name="Mao L."/>
            <person name="Kong X."/>
            <person name="Jiao Y."/>
            <person name="Jia J."/>
        </authorList>
    </citation>
    <scope>NUCLEOTIDE SEQUENCE [LARGE SCALE GENOMIC DNA]</scope>
    <source>
        <strain evidence="2">cv. AL8/78</strain>
    </source>
</reference>
<proteinExistence type="predicted"/>
<organism evidence="1 2">
    <name type="scientific">Aegilops tauschii subsp. strangulata</name>
    <name type="common">Goatgrass</name>
    <dbReference type="NCBI Taxonomy" id="200361"/>
    <lineage>
        <taxon>Eukaryota</taxon>
        <taxon>Viridiplantae</taxon>
        <taxon>Streptophyta</taxon>
        <taxon>Embryophyta</taxon>
        <taxon>Tracheophyta</taxon>
        <taxon>Spermatophyta</taxon>
        <taxon>Magnoliopsida</taxon>
        <taxon>Liliopsida</taxon>
        <taxon>Poales</taxon>
        <taxon>Poaceae</taxon>
        <taxon>BOP clade</taxon>
        <taxon>Pooideae</taxon>
        <taxon>Triticodae</taxon>
        <taxon>Triticeae</taxon>
        <taxon>Triticinae</taxon>
        <taxon>Aegilops</taxon>
    </lineage>
</organism>
<accession>A0A453HT93</accession>
<evidence type="ECO:0000313" key="1">
    <source>
        <dbReference type="EnsemblPlants" id="AET4Gv20289100.25"/>
    </source>
</evidence>
<dbReference type="AlphaFoldDB" id="A0A453HT93"/>
<name>A0A453HT93_AEGTS</name>
<dbReference type="Proteomes" id="UP000015105">
    <property type="component" value="Chromosome 4D"/>
</dbReference>
<keyword evidence="2" id="KW-1185">Reference proteome</keyword>
<dbReference type="EnsemblPlants" id="AET4Gv20289100.25">
    <property type="protein sequence ID" value="AET4Gv20289100.25"/>
    <property type="gene ID" value="AET4Gv20289100"/>
</dbReference>